<protein>
    <submittedName>
        <fullName evidence="2">Uncharacterized protein</fullName>
    </submittedName>
</protein>
<dbReference type="EMBL" id="JAVDWE010000006">
    <property type="protein sequence ID" value="MDR7094916.1"/>
    <property type="molecule type" value="Genomic_DNA"/>
</dbReference>
<evidence type="ECO:0000256" key="1">
    <source>
        <dbReference type="SAM" id="Phobius"/>
    </source>
</evidence>
<evidence type="ECO:0000313" key="3">
    <source>
        <dbReference type="Proteomes" id="UP001265550"/>
    </source>
</evidence>
<reference evidence="2 3" key="1">
    <citation type="submission" date="2023-07" db="EMBL/GenBank/DDBJ databases">
        <title>Sorghum-associated microbial communities from plants grown in Nebraska, USA.</title>
        <authorList>
            <person name="Schachtman D."/>
        </authorList>
    </citation>
    <scope>NUCLEOTIDE SEQUENCE [LARGE SCALE GENOMIC DNA]</scope>
    <source>
        <strain evidence="2 3">BE240</strain>
    </source>
</reference>
<gene>
    <name evidence="2" type="ORF">J2X09_002659</name>
</gene>
<accession>A0ABU1VBQ8</accession>
<dbReference type="Proteomes" id="UP001265550">
    <property type="component" value="Unassembled WGS sequence"/>
</dbReference>
<sequence>MSDFAFLVALLGGVVLLGAWREYANDNQRDAKLLAAFGAAGTLAGAAMWLA</sequence>
<name>A0ABU1VBQ8_9BURK</name>
<keyword evidence="1" id="KW-0472">Membrane</keyword>
<keyword evidence="1" id="KW-0812">Transmembrane</keyword>
<keyword evidence="3" id="KW-1185">Reference proteome</keyword>
<keyword evidence="1" id="KW-1133">Transmembrane helix</keyword>
<evidence type="ECO:0000313" key="2">
    <source>
        <dbReference type="EMBL" id="MDR7094916.1"/>
    </source>
</evidence>
<comment type="caution">
    <text evidence="2">The sequence shown here is derived from an EMBL/GenBank/DDBJ whole genome shotgun (WGS) entry which is preliminary data.</text>
</comment>
<organism evidence="2 3">
    <name type="scientific">Hydrogenophaga laconesensis</name>
    <dbReference type="NCBI Taxonomy" id="1805971"/>
    <lineage>
        <taxon>Bacteria</taxon>
        <taxon>Pseudomonadati</taxon>
        <taxon>Pseudomonadota</taxon>
        <taxon>Betaproteobacteria</taxon>
        <taxon>Burkholderiales</taxon>
        <taxon>Comamonadaceae</taxon>
        <taxon>Hydrogenophaga</taxon>
    </lineage>
</organism>
<feature type="transmembrane region" description="Helical" evidence="1">
    <location>
        <begin position="31"/>
        <end position="50"/>
    </location>
</feature>
<dbReference type="RefSeq" id="WP_171019937.1">
    <property type="nucleotide sequence ID" value="NZ_JAVDWE010000006.1"/>
</dbReference>
<proteinExistence type="predicted"/>